<dbReference type="Proteomes" id="UP000093309">
    <property type="component" value="Unassembled WGS sequence"/>
</dbReference>
<organism evidence="3 4">
    <name type="scientific">Paenibacillus pectinilyticus</name>
    <dbReference type="NCBI Taxonomy" id="512399"/>
    <lineage>
        <taxon>Bacteria</taxon>
        <taxon>Bacillati</taxon>
        <taxon>Bacillota</taxon>
        <taxon>Bacilli</taxon>
        <taxon>Bacillales</taxon>
        <taxon>Paenibacillaceae</taxon>
        <taxon>Paenibacillus</taxon>
    </lineage>
</organism>
<dbReference type="OrthoDB" id="9802794at2"/>
<dbReference type="InterPro" id="IPR014729">
    <property type="entry name" value="Rossmann-like_a/b/a_fold"/>
</dbReference>
<protein>
    <submittedName>
        <fullName evidence="3">Cytidyltransferase</fullName>
    </submittedName>
</protein>
<evidence type="ECO:0000259" key="1">
    <source>
        <dbReference type="Pfam" id="PF01467"/>
    </source>
</evidence>
<keyword evidence="4" id="KW-1185">Reference proteome</keyword>
<dbReference type="Pfam" id="PF13521">
    <property type="entry name" value="AAA_28"/>
    <property type="match status" value="1"/>
</dbReference>
<dbReference type="Gene3D" id="3.40.50.620">
    <property type="entry name" value="HUPs"/>
    <property type="match status" value="1"/>
</dbReference>
<sequence>MSEHKTGLTLGKFAPLHAGHQFMIETAIQEMDEVIVVIYDCPETTDIPLTVRSNWIRTLYPQVQVIEAWDGPVEIGDTPEIKHVHEQYMLQKLQGREVTHFYSSEFYGEHMSAALGAVNRQVDPDRHTFPVSGTQVRQQPFENRRFLSPVVYRYMITKVVFLGAPSTGKSTLCAQMAKRENTVWMAEYGREYWEKHQVDRRLSLEQLEEIAEGHLEREELLVQEARDVLFVDTNAITTYMFSLYYHGAATPRLTQMAVDAASRYDLVLVCDTDIPYADTWDRSGEVQRLVFQKQIIADLKVRQIPYFMVNGDLEARAERVSQILKQVHKYRSLSECFMTPLTNSRKE</sequence>
<evidence type="ECO:0000259" key="2">
    <source>
        <dbReference type="Pfam" id="PF13521"/>
    </source>
</evidence>
<dbReference type="PANTHER" id="PTHR37512:SF1">
    <property type="entry name" value="NADR_TTD14 AAA DOMAIN-CONTAINING PROTEIN"/>
    <property type="match status" value="1"/>
</dbReference>
<evidence type="ECO:0000313" key="4">
    <source>
        <dbReference type="Proteomes" id="UP000093309"/>
    </source>
</evidence>
<dbReference type="InterPro" id="IPR027417">
    <property type="entry name" value="P-loop_NTPase"/>
</dbReference>
<dbReference type="PANTHER" id="PTHR37512">
    <property type="entry name" value="TRIFUNCTIONAL NAD BIOSYNTHESIS/REGULATOR PROTEIN NADR"/>
    <property type="match status" value="1"/>
</dbReference>
<dbReference type="InterPro" id="IPR052735">
    <property type="entry name" value="NAD_biosynth-regulator"/>
</dbReference>
<keyword evidence="3" id="KW-0808">Transferase</keyword>
<dbReference type="InterPro" id="IPR038727">
    <property type="entry name" value="NadR/Ttd14_AAA_dom"/>
</dbReference>
<proteinExistence type="predicted"/>
<dbReference type="EMBL" id="LYPC01000028">
    <property type="protein sequence ID" value="OCT11090.1"/>
    <property type="molecule type" value="Genomic_DNA"/>
</dbReference>
<dbReference type="SUPFAM" id="SSF52374">
    <property type="entry name" value="Nucleotidylyl transferase"/>
    <property type="match status" value="1"/>
</dbReference>
<feature type="domain" description="NadR/Ttd14 AAA" evidence="2">
    <location>
        <begin position="158"/>
        <end position="316"/>
    </location>
</feature>
<dbReference type="InterPro" id="IPR004821">
    <property type="entry name" value="Cyt_trans-like"/>
</dbReference>
<dbReference type="STRING" id="512399.A8709_05190"/>
<dbReference type="SUPFAM" id="SSF52540">
    <property type="entry name" value="P-loop containing nucleoside triphosphate hydrolases"/>
    <property type="match status" value="1"/>
</dbReference>
<gene>
    <name evidence="3" type="ORF">A8709_05190</name>
</gene>
<dbReference type="GO" id="GO:0016740">
    <property type="term" value="F:transferase activity"/>
    <property type="evidence" value="ECO:0007669"/>
    <property type="project" value="UniProtKB-KW"/>
</dbReference>
<dbReference type="RefSeq" id="WP_065857809.1">
    <property type="nucleotide sequence ID" value="NZ_LYPC01000028.1"/>
</dbReference>
<dbReference type="Pfam" id="PF01467">
    <property type="entry name" value="CTP_transf_like"/>
    <property type="match status" value="1"/>
</dbReference>
<dbReference type="AlphaFoldDB" id="A0A1C0ZSN2"/>
<reference evidence="4" key="1">
    <citation type="submission" date="2016-05" db="EMBL/GenBank/DDBJ databases">
        <title>Paenibacillus oryzae. sp. nov., isolated from the rice root.</title>
        <authorList>
            <person name="Zhang J."/>
            <person name="Zhang X."/>
        </authorList>
    </citation>
    <scope>NUCLEOTIDE SEQUENCE [LARGE SCALE GENOMIC DNA]</scope>
    <source>
        <strain evidence="4">KCTC13222</strain>
    </source>
</reference>
<feature type="domain" description="Cytidyltransferase-like" evidence="1">
    <location>
        <begin position="9"/>
        <end position="138"/>
    </location>
</feature>
<name>A0A1C0ZSN2_9BACL</name>
<comment type="caution">
    <text evidence="3">The sequence shown here is derived from an EMBL/GenBank/DDBJ whole genome shotgun (WGS) entry which is preliminary data.</text>
</comment>
<evidence type="ECO:0000313" key="3">
    <source>
        <dbReference type="EMBL" id="OCT11090.1"/>
    </source>
</evidence>
<dbReference type="Gene3D" id="3.40.50.300">
    <property type="entry name" value="P-loop containing nucleotide triphosphate hydrolases"/>
    <property type="match status" value="1"/>
</dbReference>
<dbReference type="NCBIfam" id="TIGR00125">
    <property type="entry name" value="cyt_tran_rel"/>
    <property type="match status" value="1"/>
</dbReference>
<accession>A0A1C0ZSN2</accession>